<feature type="compositionally biased region" description="Basic and acidic residues" evidence="1">
    <location>
        <begin position="72"/>
        <end position="92"/>
    </location>
</feature>
<evidence type="ECO:0000259" key="2">
    <source>
        <dbReference type="Pfam" id="PF26470"/>
    </source>
</evidence>
<dbReference type="InterPro" id="IPR058458">
    <property type="entry name" value="DUF8145"/>
</dbReference>
<dbReference type="AlphaFoldDB" id="A0ABD5PGR3"/>
<feature type="domain" description="DUF8145" evidence="2">
    <location>
        <begin position="4"/>
        <end position="67"/>
    </location>
</feature>
<dbReference type="EMBL" id="JBHSDS010000010">
    <property type="protein sequence ID" value="MFC4359968.1"/>
    <property type="molecule type" value="Genomic_DNA"/>
</dbReference>
<proteinExistence type="predicted"/>
<dbReference type="Proteomes" id="UP001595921">
    <property type="component" value="Unassembled WGS sequence"/>
</dbReference>
<dbReference type="RefSeq" id="WP_303651728.1">
    <property type="nucleotide sequence ID" value="NZ_JAODIW010000008.1"/>
</dbReference>
<gene>
    <name evidence="3" type="ORF">ACFO0N_18630</name>
</gene>
<evidence type="ECO:0000256" key="1">
    <source>
        <dbReference type="SAM" id="MobiDB-lite"/>
    </source>
</evidence>
<organism evidence="3 4">
    <name type="scientific">Halobium salinum</name>
    <dbReference type="NCBI Taxonomy" id="1364940"/>
    <lineage>
        <taxon>Archaea</taxon>
        <taxon>Methanobacteriati</taxon>
        <taxon>Methanobacteriota</taxon>
        <taxon>Stenosarchaea group</taxon>
        <taxon>Halobacteria</taxon>
        <taxon>Halobacteriales</taxon>
        <taxon>Haloferacaceae</taxon>
        <taxon>Halobium</taxon>
    </lineage>
</organism>
<evidence type="ECO:0000313" key="4">
    <source>
        <dbReference type="Proteomes" id="UP001595921"/>
    </source>
</evidence>
<sequence length="103" mass="11248">MAPDDSRAARCPVCDRAYDSLSEHTGGLMVNLLANARYRRVCFDPALVEGEARVRFYHHTHDQAGTEPEAPAGRDEPVSREPAGEAPRRRSSPESSSPTDGGR</sequence>
<accession>A0ABD5PGR3</accession>
<evidence type="ECO:0000313" key="3">
    <source>
        <dbReference type="EMBL" id="MFC4359968.1"/>
    </source>
</evidence>
<protein>
    <recommendedName>
        <fullName evidence="2">DUF8145 domain-containing protein</fullName>
    </recommendedName>
</protein>
<name>A0ABD5PGR3_9EURY</name>
<reference evidence="3 4" key="1">
    <citation type="journal article" date="2019" name="Int. J. Syst. Evol. Microbiol.">
        <title>The Global Catalogue of Microorganisms (GCM) 10K type strain sequencing project: providing services to taxonomists for standard genome sequencing and annotation.</title>
        <authorList>
            <consortium name="The Broad Institute Genomics Platform"/>
            <consortium name="The Broad Institute Genome Sequencing Center for Infectious Disease"/>
            <person name="Wu L."/>
            <person name="Ma J."/>
        </authorList>
    </citation>
    <scope>NUCLEOTIDE SEQUENCE [LARGE SCALE GENOMIC DNA]</scope>
    <source>
        <strain evidence="3 4">CGMCC 1.12553</strain>
    </source>
</reference>
<feature type="region of interest" description="Disordered" evidence="1">
    <location>
        <begin position="58"/>
        <end position="103"/>
    </location>
</feature>
<dbReference type="Pfam" id="PF26470">
    <property type="entry name" value="DUF8145"/>
    <property type="match status" value="1"/>
</dbReference>
<comment type="caution">
    <text evidence="3">The sequence shown here is derived from an EMBL/GenBank/DDBJ whole genome shotgun (WGS) entry which is preliminary data.</text>
</comment>
<feature type="compositionally biased region" description="Low complexity" evidence="1">
    <location>
        <begin position="93"/>
        <end position="103"/>
    </location>
</feature>
<keyword evidence="4" id="KW-1185">Reference proteome</keyword>